<evidence type="ECO:0000256" key="3">
    <source>
        <dbReference type="ARBA" id="ARBA00004496"/>
    </source>
</evidence>
<reference evidence="24 25" key="1">
    <citation type="submission" date="2020-08" db="EMBL/GenBank/DDBJ databases">
        <title>Genomic Encyclopedia of Type Strains, Phase IV (KMG-IV): sequencing the most valuable type-strain genomes for metagenomic binning, comparative biology and taxonomic classification.</title>
        <authorList>
            <person name="Goeker M."/>
        </authorList>
    </citation>
    <scope>NUCLEOTIDE SEQUENCE [LARGE SCALE GENOMIC DNA]</scope>
    <source>
        <strain evidence="24 25">DSM 24163</strain>
    </source>
</reference>
<evidence type="ECO:0000256" key="2">
    <source>
        <dbReference type="ARBA" id="ARBA00003921"/>
    </source>
</evidence>
<feature type="active site" evidence="19">
    <location>
        <position position="161"/>
    </location>
</feature>
<dbReference type="EMBL" id="JACHHP010000004">
    <property type="protein sequence ID" value="MBB5208787.1"/>
    <property type="molecule type" value="Genomic_DNA"/>
</dbReference>
<comment type="pathway">
    <text evidence="4 18">Cell wall biogenesis; peptidoglycan biosynthesis.</text>
</comment>
<gene>
    <name evidence="18" type="primary">ddl</name>
    <name evidence="24" type="ORF">HNQ52_002337</name>
</gene>
<name>A0A7W8D8L5_9GAMM</name>
<dbReference type="SUPFAM" id="SSF52440">
    <property type="entry name" value="PreATP-grasp domain"/>
    <property type="match status" value="1"/>
</dbReference>
<keyword evidence="9 20" id="KW-0479">Metal-binding</keyword>
<evidence type="ECO:0000313" key="25">
    <source>
        <dbReference type="Proteomes" id="UP000521199"/>
    </source>
</evidence>
<keyword evidence="13 18" id="KW-0133">Cell shape</keyword>
<keyword evidence="16 18" id="KW-0961">Cell wall biogenesis/degradation</keyword>
<dbReference type="GO" id="GO:0005829">
    <property type="term" value="C:cytosol"/>
    <property type="evidence" value="ECO:0007669"/>
    <property type="project" value="TreeGrafter"/>
</dbReference>
<dbReference type="GO" id="GO:0005524">
    <property type="term" value="F:ATP binding"/>
    <property type="evidence" value="ECO:0007669"/>
    <property type="project" value="UniProtKB-UniRule"/>
</dbReference>
<evidence type="ECO:0000256" key="6">
    <source>
        <dbReference type="ARBA" id="ARBA00012216"/>
    </source>
</evidence>
<comment type="similarity">
    <text evidence="5 18">Belongs to the D-alanine--D-alanine ligase family.</text>
</comment>
<dbReference type="RefSeq" id="WP_183961337.1">
    <property type="nucleotide sequence ID" value="NZ_JACHHP010000004.1"/>
</dbReference>
<dbReference type="PROSITE" id="PS00844">
    <property type="entry name" value="DALA_DALA_LIGASE_2"/>
    <property type="match status" value="1"/>
</dbReference>
<dbReference type="Pfam" id="PF07478">
    <property type="entry name" value="Dala_Dala_lig_C"/>
    <property type="match status" value="1"/>
</dbReference>
<comment type="cofactor">
    <cofactor evidence="1">
        <name>Mn(2+)</name>
        <dbReference type="ChEBI" id="CHEBI:29035"/>
    </cofactor>
</comment>
<dbReference type="PIRSF" id="PIRSF039102">
    <property type="entry name" value="Ddl/VanB"/>
    <property type="match status" value="1"/>
</dbReference>
<dbReference type="GO" id="GO:0008360">
    <property type="term" value="P:regulation of cell shape"/>
    <property type="evidence" value="ECO:0007669"/>
    <property type="project" value="UniProtKB-KW"/>
</dbReference>
<keyword evidence="15 20" id="KW-0464">Manganese</keyword>
<dbReference type="Gene3D" id="3.40.50.20">
    <property type="match status" value="1"/>
</dbReference>
<evidence type="ECO:0000256" key="10">
    <source>
        <dbReference type="ARBA" id="ARBA00022741"/>
    </source>
</evidence>
<protein>
    <recommendedName>
        <fullName evidence="6 18">D-alanine--D-alanine ligase</fullName>
        <ecNumber evidence="6 18">6.3.2.4</ecNumber>
    </recommendedName>
    <alternativeName>
        <fullName evidence="18">D-Ala-D-Ala ligase</fullName>
    </alternativeName>
    <alternativeName>
        <fullName evidence="18">D-alanylalanine synthetase</fullName>
    </alternativeName>
</protein>
<keyword evidence="10 21" id="KW-0547">Nucleotide-binding</keyword>
<dbReference type="InterPro" id="IPR000291">
    <property type="entry name" value="D-Ala_lig_Van_CS"/>
</dbReference>
<evidence type="ECO:0000256" key="4">
    <source>
        <dbReference type="ARBA" id="ARBA00004752"/>
    </source>
</evidence>
<feature type="binding site" evidence="20">
    <location>
        <position position="292"/>
    </location>
    <ligand>
        <name>Mg(2+)</name>
        <dbReference type="ChEBI" id="CHEBI:18420"/>
        <label>2</label>
    </ligand>
</feature>
<feature type="active site" evidence="19">
    <location>
        <position position="301"/>
    </location>
</feature>
<feature type="compositionally biased region" description="Polar residues" evidence="22">
    <location>
        <begin position="346"/>
        <end position="356"/>
    </location>
</feature>
<dbReference type="InterPro" id="IPR016185">
    <property type="entry name" value="PreATP-grasp_dom_sf"/>
</dbReference>
<accession>A0A7W8D8L5</accession>
<dbReference type="Proteomes" id="UP000521199">
    <property type="component" value="Unassembled WGS sequence"/>
</dbReference>
<evidence type="ECO:0000256" key="22">
    <source>
        <dbReference type="SAM" id="MobiDB-lite"/>
    </source>
</evidence>
<dbReference type="GO" id="GO:0008716">
    <property type="term" value="F:D-alanine-D-alanine ligase activity"/>
    <property type="evidence" value="ECO:0007669"/>
    <property type="project" value="UniProtKB-UniRule"/>
</dbReference>
<dbReference type="PROSITE" id="PS50975">
    <property type="entry name" value="ATP_GRASP"/>
    <property type="match status" value="1"/>
</dbReference>
<dbReference type="InterPro" id="IPR013815">
    <property type="entry name" value="ATP_grasp_subdomain_1"/>
</dbReference>
<feature type="region of interest" description="Disordered" evidence="22">
    <location>
        <begin position="340"/>
        <end position="363"/>
    </location>
</feature>
<keyword evidence="14 18" id="KW-0573">Peptidoglycan synthesis</keyword>
<evidence type="ECO:0000256" key="15">
    <source>
        <dbReference type="ARBA" id="ARBA00023211"/>
    </source>
</evidence>
<proteinExistence type="inferred from homology"/>
<comment type="function">
    <text evidence="2 18">Cell wall formation.</text>
</comment>
<evidence type="ECO:0000256" key="19">
    <source>
        <dbReference type="PIRSR" id="PIRSR039102-1"/>
    </source>
</evidence>
<dbReference type="EC" id="6.3.2.4" evidence="6 18"/>
<evidence type="ECO:0000256" key="14">
    <source>
        <dbReference type="ARBA" id="ARBA00022984"/>
    </source>
</evidence>
<dbReference type="InterPro" id="IPR011095">
    <property type="entry name" value="Dala_Dala_lig_C"/>
</dbReference>
<evidence type="ECO:0000256" key="20">
    <source>
        <dbReference type="PIRSR" id="PIRSR039102-3"/>
    </source>
</evidence>
<feature type="binding site" evidence="20">
    <location>
        <position position="290"/>
    </location>
    <ligand>
        <name>Mg(2+)</name>
        <dbReference type="ChEBI" id="CHEBI:18420"/>
        <label>2</label>
    </ligand>
</feature>
<dbReference type="UniPathway" id="UPA00219"/>
<comment type="catalytic activity">
    <reaction evidence="17 18">
        <text>2 D-alanine + ATP = D-alanyl-D-alanine + ADP + phosphate + H(+)</text>
        <dbReference type="Rhea" id="RHEA:11224"/>
        <dbReference type="ChEBI" id="CHEBI:15378"/>
        <dbReference type="ChEBI" id="CHEBI:30616"/>
        <dbReference type="ChEBI" id="CHEBI:43474"/>
        <dbReference type="ChEBI" id="CHEBI:57416"/>
        <dbReference type="ChEBI" id="CHEBI:57822"/>
        <dbReference type="ChEBI" id="CHEBI:456216"/>
        <dbReference type="EC" id="6.3.2.4"/>
    </reaction>
</comment>
<dbReference type="GO" id="GO:0071555">
    <property type="term" value="P:cell wall organization"/>
    <property type="evidence" value="ECO:0007669"/>
    <property type="project" value="UniProtKB-KW"/>
</dbReference>
<comment type="cofactor">
    <cofactor evidence="20">
        <name>Mg(2+)</name>
        <dbReference type="ChEBI" id="CHEBI:18420"/>
    </cofactor>
    <cofactor evidence="20">
        <name>Mn(2+)</name>
        <dbReference type="ChEBI" id="CHEBI:29035"/>
    </cofactor>
    <text evidence="20">Binds 2 magnesium or manganese ions per subunit.</text>
</comment>
<dbReference type="InterPro" id="IPR011761">
    <property type="entry name" value="ATP-grasp"/>
</dbReference>
<dbReference type="NCBIfam" id="TIGR01205">
    <property type="entry name" value="D_ala_D_alaTIGR"/>
    <property type="match status" value="1"/>
</dbReference>
<keyword evidence="7 18" id="KW-0963">Cytoplasm</keyword>
<feature type="active site" evidence="19">
    <location>
        <position position="31"/>
    </location>
</feature>
<dbReference type="FunFam" id="3.30.470.20:FF:000008">
    <property type="entry name" value="D-alanine--D-alanine ligase"/>
    <property type="match status" value="1"/>
</dbReference>
<evidence type="ECO:0000256" key="11">
    <source>
        <dbReference type="ARBA" id="ARBA00022840"/>
    </source>
</evidence>
<evidence type="ECO:0000256" key="8">
    <source>
        <dbReference type="ARBA" id="ARBA00022598"/>
    </source>
</evidence>
<comment type="subcellular location">
    <subcellularLocation>
        <location evidence="3 18">Cytoplasm</location>
    </subcellularLocation>
</comment>
<dbReference type="PANTHER" id="PTHR23132">
    <property type="entry name" value="D-ALANINE--D-ALANINE LIGASE"/>
    <property type="match status" value="1"/>
</dbReference>
<dbReference type="SUPFAM" id="SSF56059">
    <property type="entry name" value="Glutathione synthetase ATP-binding domain-like"/>
    <property type="match status" value="1"/>
</dbReference>
<keyword evidence="8 18" id="KW-0436">Ligase</keyword>
<feature type="binding site" evidence="20">
    <location>
        <position position="290"/>
    </location>
    <ligand>
        <name>Mg(2+)</name>
        <dbReference type="ChEBI" id="CHEBI:18420"/>
        <label>1</label>
    </ligand>
</feature>
<evidence type="ECO:0000256" key="13">
    <source>
        <dbReference type="ARBA" id="ARBA00022960"/>
    </source>
</evidence>
<evidence type="ECO:0000256" key="18">
    <source>
        <dbReference type="HAMAP-Rule" id="MF_00047"/>
    </source>
</evidence>
<dbReference type="InterPro" id="IPR005905">
    <property type="entry name" value="D_ala_D_ala"/>
</dbReference>
<dbReference type="HAMAP" id="MF_00047">
    <property type="entry name" value="Dala_Dala_lig"/>
    <property type="match status" value="1"/>
</dbReference>
<dbReference type="GO" id="GO:0009252">
    <property type="term" value="P:peptidoglycan biosynthetic process"/>
    <property type="evidence" value="ECO:0007669"/>
    <property type="project" value="UniProtKB-UniRule"/>
</dbReference>
<dbReference type="Gene3D" id="3.30.470.20">
    <property type="entry name" value="ATP-grasp fold, B domain"/>
    <property type="match status" value="1"/>
</dbReference>
<dbReference type="NCBIfam" id="NF002378">
    <property type="entry name" value="PRK01372.1"/>
    <property type="match status" value="1"/>
</dbReference>
<evidence type="ECO:0000256" key="17">
    <source>
        <dbReference type="ARBA" id="ARBA00047614"/>
    </source>
</evidence>
<keyword evidence="11 21" id="KW-0067">ATP-binding</keyword>
<evidence type="ECO:0000256" key="16">
    <source>
        <dbReference type="ARBA" id="ARBA00023316"/>
    </source>
</evidence>
<evidence type="ECO:0000256" key="1">
    <source>
        <dbReference type="ARBA" id="ARBA00001936"/>
    </source>
</evidence>
<feature type="binding site" evidence="20">
    <location>
        <position position="277"/>
    </location>
    <ligand>
        <name>Mg(2+)</name>
        <dbReference type="ChEBI" id="CHEBI:18420"/>
        <label>1</label>
    </ligand>
</feature>
<sequence>MNDSITIPPQRIANSADFGRVAVLLGGTSSEREVSLDSGGNVVDALRARGVDAFPVDGIPALIEALRNQLVDRVFNILHGNKGGGEDGVVQGLLEAFGVPCTGSGVLGTALAMDKIRSKQVWLALDLPTPRYRRLSKGDDVHVAARELGLPVIVKPACEGSSVGVSRVFDDKDLDAAVELAAKYPGELLMEQLIHGDVEQGTDNGAGEYTVGILDGVALPSIRIVPATEYYDYHAKYVADDTQYVCPGLEGAAEARMRRLALAAFHAVGCSGWGRVDLMRDGEGRDFLLEVNTAPGMTSHSLVPKAARAVGIDFEELCWRVLETSLPAVSRDSGFAIRDSKEHVARSSTNHQSPITSPAPEGR</sequence>
<evidence type="ECO:0000256" key="12">
    <source>
        <dbReference type="ARBA" id="ARBA00022842"/>
    </source>
</evidence>
<evidence type="ECO:0000256" key="5">
    <source>
        <dbReference type="ARBA" id="ARBA00010871"/>
    </source>
</evidence>
<comment type="caution">
    <text evidence="24">The sequence shown here is derived from an EMBL/GenBank/DDBJ whole genome shotgun (WGS) entry which is preliminary data.</text>
</comment>
<evidence type="ECO:0000256" key="7">
    <source>
        <dbReference type="ARBA" id="ARBA00022490"/>
    </source>
</evidence>
<feature type="domain" description="ATP-grasp" evidence="23">
    <location>
        <begin position="119"/>
        <end position="323"/>
    </location>
</feature>
<dbReference type="PANTHER" id="PTHR23132:SF23">
    <property type="entry name" value="D-ALANINE--D-ALANINE LIGASE B"/>
    <property type="match status" value="1"/>
</dbReference>
<keyword evidence="25" id="KW-1185">Reference proteome</keyword>
<dbReference type="GO" id="GO:0046872">
    <property type="term" value="F:metal ion binding"/>
    <property type="evidence" value="ECO:0007669"/>
    <property type="project" value="UniProtKB-KW"/>
</dbReference>
<dbReference type="Gene3D" id="3.30.1490.20">
    <property type="entry name" value="ATP-grasp fold, A domain"/>
    <property type="match status" value="1"/>
</dbReference>
<evidence type="ECO:0000313" key="24">
    <source>
        <dbReference type="EMBL" id="MBB5208787.1"/>
    </source>
</evidence>
<evidence type="ECO:0000256" key="9">
    <source>
        <dbReference type="ARBA" id="ARBA00022723"/>
    </source>
</evidence>
<dbReference type="AlphaFoldDB" id="A0A7W8D8L5"/>
<evidence type="ECO:0000256" key="21">
    <source>
        <dbReference type="PROSITE-ProRule" id="PRU00409"/>
    </source>
</evidence>
<evidence type="ECO:0000259" key="23">
    <source>
        <dbReference type="PROSITE" id="PS50975"/>
    </source>
</evidence>
<keyword evidence="12 20" id="KW-0460">Magnesium</keyword>
<organism evidence="24 25">
    <name type="scientific">Chiayiivirga flava</name>
    <dbReference type="NCBI Taxonomy" id="659595"/>
    <lineage>
        <taxon>Bacteria</taxon>
        <taxon>Pseudomonadati</taxon>
        <taxon>Pseudomonadota</taxon>
        <taxon>Gammaproteobacteria</taxon>
        <taxon>Lysobacterales</taxon>
        <taxon>Lysobacteraceae</taxon>
        <taxon>Chiayiivirga</taxon>
    </lineage>
</organism>